<dbReference type="PANTHER" id="PTHR24287">
    <property type="entry name" value="P450, PUTATIVE (EUROFUNG)-RELATED"/>
    <property type="match status" value="1"/>
</dbReference>
<dbReference type="InterPro" id="IPR036396">
    <property type="entry name" value="Cyt_P450_sf"/>
</dbReference>
<dbReference type="Proteomes" id="UP001166286">
    <property type="component" value="Unassembled WGS sequence"/>
</dbReference>
<dbReference type="PRINTS" id="PR01239">
    <property type="entry name" value="EP450IICYP52"/>
</dbReference>
<keyword evidence="10" id="KW-0812">Transmembrane</keyword>
<name>A0AA39QTM9_9LECA</name>
<dbReference type="InterPro" id="IPR017972">
    <property type="entry name" value="Cyt_P450_CS"/>
</dbReference>
<evidence type="ECO:0000256" key="8">
    <source>
        <dbReference type="PIRSR" id="PIRSR602402-1"/>
    </source>
</evidence>
<accession>A0AA39QTM9</accession>
<evidence type="ECO:0000313" key="11">
    <source>
        <dbReference type="EMBL" id="KAK0509017.1"/>
    </source>
</evidence>
<comment type="similarity">
    <text evidence="2 9">Belongs to the cytochrome P450 family.</text>
</comment>
<dbReference type="AlphaFoldDB" id="A0AA39QTM9"/>
<dbReference type="SUPFAM" id="SSF48264">
    <property type="entry name" value="Cytochrome P450"/>
    <property type="match status" value="1"/>
</dbReference>
<evidence type="ECO:0000256" key="7">
    <source>
        <dbReference type="ARBA" id="ARBA00023033"/>
    </source>
</evidence>
<dbReference type="InterPro" id="IPR002402">
    <property type="entry name" value="Cyt_P450_E_grp-II"/>
</dbReference>
<evidence type="ECO:0000256" key="10">
    <source>
        <dbReference type="SAM" id="Phobius"/>
    </source>
</evidence>
<dbReference type="PRINTS" id="PR00385">
    <property type="entry name" value="P450"/>
</dbReference>
<evidence type="ECO:0000256" key="1">
    <source>
        <dbReference type="ARBA" id="ARBA00001971"/>
    </source>
</evidence>
<evidence type="ECO:0000256" key="3">
    <source>
        <dbReference type="ARBA" id="ARBA00022617"/>
    </source>
</evidence>
<keyword evidence="7 9" id="KW-0503">Monooxygenase</keyword>
<dbReference type="InterPro" id="IPR047146">
    <property type="entry name" value="Cyt_P450_E_CYP52_fungi"/>
</dbReference>
<keyword evidence="5 9" id="KW-0560">Oxidoreductase</keyword>
<dbReference type="CDD" id="cd11063">
    <property type="entry name" value="CYP52"/>
    <property type="match status" value="1"/>
</dbReference>
<comment type="cofactor">
    <cofactor evidence="1 8">
        <name>heme</name>
        <dbReference type="ChEBI" id="CHEBI:30413"/>
    </cofactor>
</comment>
<feature type="binding site" description="axial binding residue" evidence="8">
    <location>
        <position position="466"/>
    </location>
    <ligand>
        <name>heme</name>
        <dbReference type="ChEBI" id="CHEBI:30413"/>
    </ligand>
    <ligandPart>
        <name>Fe</name>
        <dbReference type="ChEBI" id="CHEBI:18248"/>
    </ligandPart>
</feature>
<dbReference type="Gene3D" id="1.10.630.10">
    <property type="entry name" value="Cytochrome P450"/>
    <property type="match status" value="1"/>
</dbReference>
<dbReference type="GO" id="GO:0020037">
    <property type="term" value="F:heme binding"/>
    <property type="evidence" value="ECO:0007669"/>
    <property type="project" value="InterPro"/>
</dbReference>
<evidence type="ECO:0000256" key="6">
    <source>
        <dbReference type="ARBA" id="ARBA00023004"/>
    </source>
</evidence>
<dbReference type="InterPro" id="IPR002974">
    <property type="entry name" value="Cyt_P450_E_CYP52_ascomycetes"/>
</dbReference>
<evidence type="ECO:0000256" key="5">
    <source>
        <dbReference type="ARBA" id="ARBA00023002"/>
    </source>
</evidence>
<reference evidence="11" key="1">
    <citation type="submission" date="2023-03" db="EMBL/GenBank/DDBJ databases">
        <title>Complete genome of Cladonia borealis.</title>
        <authorList>
            <person name="Park H."/>
        </authorList>
    </citation>
    <scope>NUCLEOTIDE SEQUENCE</scope>
    <source>
        <strain evidence="11">ANT050790</strain>
    </source>
</reference>
<comment type="caution">
    <text evidence="11">The sequence shown here is derived from an EMBL/GenBank/DDBJ whole genome shotgun (WGS) entry which is preliminary data.</text>
</comment>
<proteinExistence type="inferred from homology"/>
<dbReference type="EMBL" id="JAFEKC020000019">
    <property type="protein sequence ID" value="KAK0509017.1"/>
    <property type="molecule type" value="Genomic_DNA"/>
</dbReference>
<sequence>MHDKLLRVIAHASPHVLVLQIVITVFVTWYIYRSCSKYVTYKADLAFGQSHGCRPAPRLRNGWPWGIDRLLQIFEADRNSRLMELFLFHFEDVGNTLEQKFLGTPAFGTIDPRNLEAMFSSRFEDFGYGLRRQIFYPLLGDGIFTQDGRAWRHSREMLRPQFARQQYQDLDIFREHVDDLIASISISKRHVDLQPLFFRFTLDTTSVFLFGESTYSLRANQSAEDIKFAREFDIAQDYVVQRYRYLDLYWLIGGRRFRDACASVHTFIENIIDRRHAGRDKNPDSQGRYVLIDAIAEDSRDRKALRDQLVNILLAGRDTTACLLSWVFYLLPRHPQVMARLRDEIRFVAGNNEDLKREDIKKMTYLANVLKETLRLYPSVPVNTRTVHRTTVLPTGGGPHGSSPVLVRQGDNVAYCVYAMHRRKDLFGEDASEFRPNRWEEDLPLYHDEVNAKWGYLPFNGGPRVCLGQDFSLTETSYAVVRILQTFPFIRAGQFNRPQSQEWVGYSSHHKQGVPKVAKERQKMTLVMSAKDGCPVELE</sequence>
<keyword evidence="10" id="KW-0472">Membrane</keyword>
<keyword evidence="10" id="KW-1133">Transmembrane helix</keyword>
<dbReference type="InterPro" id="IPR001128">
    <property type="entry name" value="Cyt_P450"/>
</dbReference>
<dbReference type="PROSITE" id="PS00086">
    <property type="entry name" value="CYTOCHROME_P450"/>
    <property type="match status" value="1"/>
</dbReference>
<evidence type="ECO:0008006" key="13">
    <source>
        <dbReference type="Google" id="ProtNLM"/>
    </source>
</evidence>
<protein>
    <recommendedName>
        <fullName evidence="13">Cytochrome P450</fullName>
    </recommendedName>
</protein>
<dbReference type="GO" id="GO:0016712">
    <property type="term" value="F:oxidoreductase activity, acting on paired donors, with incorporation or reduction of molecular oxygen, reduced flavin or flavoprotein as one donor, and incorporation of one atom of oxygen"/>
    <property type="evidence" value="ECO:0007669"/>
    <property type="project" value="InterPro"/>
</dbReference>
<dbReference type="PANTHER" id="PTHR24287:SF18">
    <property type="entry name" value="CYTOCHROME P450 MONOOXYGENASE APDE-RELATED"/>
    <property type="match status" value="1"/>
</dbReference>
<evidence type="ECO:0000256" key="9">
    <source>
        <dbReference type="RuleBase" id="RU000461"/>
    </source>
</evidence>
<dbReference type="PRINTS" id="PR00464">
    <property type="entry name" value="EP450II"/>
</dbReference>
<keyword evidence="3 8" id="KW-0349">Heme</keyword>
<keyword evidence="4 8" id="KW-0479">Metal-binding</keyword>
<feature type="transmembrane region" description="Helical" evidence="10">
    <location>
        <begin position="12"/>
        <end position="32"/>
    </location>
</feature>
<evidence type="ECO:0000313" key="12">
    <source>
        <dbReference type="Proteomes" id="UP001166286"/>
    </source>
</evidence>
<keyword evidence="12" id="KW-1185">Reference proteome</keyword>
<evidence type="ECO:0000256" key="4">
    <source>
        <dbReference type="ARBA" id="ARBA00022723"/>
    </source>
</evidence>
<dbReference type="Pfam" id="PF00067">
    <property type="entry name" value="p450"/>
    <property type="match status" value="1"/>
</dbReference>
<gene>
    <name evidence="11" type="ORF">JMJ35_008388</name>
</gene>
<dbReference type="GO" id="GO:0005506">
    <property type="term" value="F:iron ion binding"/>
    <property type="evidence" value="ECO:0007669"/>
    <property type="project" value="InterPro"/>
</dbReference>
<evidence type="ECO:0000256" key="2">
    <source>
        <dbReference type="ARBA" id="ARBA00010617"/>
    </source>
</evidence>
<organism evidence="11 12">
    <name type="scientific">Cladonia borealis</name>
    <dbReference type="NCBI Taxonomy" id="184061"/>
    <lineage>
        <taxon>Eukaryota</taxon>
        <taxon>Fungi</taxon>
        <taxon>Dikarya</taxon>
        <taxon>Ascomycota</taxon>
        <taxon>Pezizomycotina</taxon>
        <taxon>Lecanoromycetes</taxon>
        <taxon>OSLEUM clade</taxon>
        <taxon>Lecanoromycetidae</taxon>
        <taxon>Lecanorales</taxon>
        <taxon>Lecanorineae</taxon>
        <taxon>Cladoniaceae</taxon>
        <taxon>Cladonia</taxon>
    </lineage>
</organism>
<keyword evidence="6 8" id="KW-0408">Iron</keyword>